<dbReference type="PANTHER" id="PTHR34227:SF1">
    <property type="entry name" value="DIMETHYL SULFOXIDE REDUCTASE CHAPERONE-RELATED"/>
    <property type="match status" value="1"/>
</dbReference>
<accession>G9XLW0</accession>
<organism evidence="2 3">
    <name type="scientific">Desulfitobacterium hafniense DP7</name>
    <dbReference type="NCBI Taxonomy" id="537010"/>
    <lineage>
        <taxon>Bacteria</taxon>
        <taxon>Bacillati</taxon>
        <taxon>Bacillota</taxon>
        <taxon>Clostridia</taxon>
        <taxon>Eubacteriales</taxon>
        <taxon>Desulfitobacteriaceae</taxon>
        <taxon>Desulfitobacterium</taxon>
    </lineage>
</organism>
<sequence>MEMEDERVEPLWEYSELNTNRETMYRFLGRIYKVEVDQELLEQMKGMCFPKECSEPELDQGYRLMERYLRRPGNDPLTDLAVDYAKVFLGAGINNGAAAYPYESVYTSAEKLIMQEARDQVLAEYRAKGLNAAQDLGFPEDHIAFELEFMAFLCQETNTAFAAADSRAVLACLKEEKRFLEHHLSNWVDRFCVDIEKSAETDFYKGMAKITRGYLHLEHSILDGWINEIMEETPPAESSSLTEK</sequence>
<dbReference type="InterPro" id="IPR036411">
    <property type="entry name" value="TorD-like_sf"/>
</dbReference>
<dbReference type="RefSeq" id="WP_005811363.1">
    <property type="nucleotide sequence ID" value="NZ_JH414462.1"/>
</dbReference>
<evidence type="ECO:0000256" key="1">
    <source>
        <dbReference type="ARBA" id="ARBA00023186"/>
    </source>
</evidence>
<dbReference type="Proteomes" id="UP000004416">
    <property type="component" value="Unassembled WGS sequence"/>
</dbReference>
<dbReference type="PANTHER" id="PTHR34227">
    <property type="entry name" value="CHAPERONE PROTEIN YCDY"/>
    <property type="match status" value="1"/>
</dbReference>
<dbReference type="Pfam" id="PF02613">
    <property type="entry name" value="Nitrate_red_del"/>
    <property type="match status" value="1"/>
</dbReference>
<gene>
    <name evidence="2" type="ORF">HMPREF0322_01946</name>
</gene>
<dbReference type="InterPro" id="IPR050289">
    <property type="entry name" value="TorD/DmsD_chaperones"/>
</dbReference>
<reference evidence="2 3" key="1">
    <citation type="submission" date="2011-08" db="EMBL/GenBank/DDBJ databases">
        <authorList>
            <person name="Weinstock G."/>
            <person name="Sodergren E."/>
            <person name="Clifton S."/>
            <person name="Fulton L."/>
            <person name="Fulton B."/>
            <person name="Courtney L."/>
            <person name="Fronick C."/>
            <person name="Harrison M."/>
            <person name="Strong C."/>
            <person name="Farmer C."/>
            <person name="Delahaunty K."/>
            <person name="Markovic C."/>
            <person name="Hall O."/>
            <person name="Minx P."/>
            <person name="Tomlinson C."/>
            <person name="Mitreva M."/>
            <person name="Hou S."/>
            <person name="Chen J."/>
            <person name="Wollam A."/>
            <person name="Pepin K.H."/>
            <person name="Johnson M."/>
            <person name="Bhonagiri V."/>
            <person name="Zhang X."/>
            <person name="Suruliraj S."/>
            <person name="Warren W."/>
            <person name="Chinwalla A."/>
            <person name="Mardis E.R."/>
            <person name="Wilson R.K."/>
        </authorList>
    </citation>
    <scope>NUCLEOTIDE SEQUENCE [LARGE SCALE GENOMIC DNA]</scope>
    <source>
        <strain evidence="2 3">DP7</strain>
    </source>
</reference>
<comment type="caution">
    <text evidence="2">The sequence shown here is derived from an EMBL/GenBank/DDBJ whole genome shotgun (WGS) entry which is preliminary data.</text>
</comment>
<dbReference type="PATRIC" id="fig|537010.4.peg.1820"/>
<dbReference type="InterPro" id="IPR020945">
    <property type="entry name" value="DMSO/NO3_reduct_chaperone"/>
</dbReference>
<dbReference type="SUPFAM" id="SSF89155">
    <property type="entry name" value="TorD-like"/>
    <property type="match status" value="1"/>
</dbReference>
<name>G9XLW0_DESHA</name>
<dbReference type="Gene3D" id="1.10.3480.10">
    <property type="entry name" value="TorD-like"/>
    <property type="match status" value="1"/>
</dbReference>
<dbReference type="HOGENOM" id="CLU_077650_0_1_9"/>
<protein>
    <submittedName>
        <fullName evidence="2">Cytoplasmic chaperone TorD</fullName>
    </submittedName>
</protein>
<dbReference type="EMBL" id="AFZX01000043">
    <property type="protein sequence ID" value="EHL07386.1"/>
    <property type="molecule type" value="Genomic_DNA"/>
</dbReference>
<evidence type="ECO:0000313" key="3">
    <source>
        <dbReference type="Proteomes" id="UP000004416"/>
    </source>
</evidence>
<keyword evidence="1" id="KW-0143">Chaperone</keyword>
<dbReference type="AlphaFoldDB" id="G9XLW0"/>
<proteinExistence type="predicted"/>
<evidence type="ECO:0000313" key="2">
    <source>
        <dbReference type="EMBL" id="EHL07386.1"/>
    </source>
</evidence>